<gene>
    <name evidence="1" type="ORF">HH1059_17720</name>
</gene>
<dbReference type="EMBL" id="AP017372">
    <property type="protein sequence ID" value="BAU58459.1"/>
    <property type="molecule type" value="Genomic_DNA"/>
</dbReference>
<protein>
    <submittedName>
        <fullName evidence="1">Transcriptional regulator</fullName>
    </submittedName>
</protein>
<dbReference type="AlphaFoldDB" id="A0A0X8XAR5"/>
<organism evidence="1 2">
    <name type="scientific">Halorhodospira halochloris</name>
    <name type="common">Ectothiorhodospira halochloris</name>
    <dbReference type="NCBI Taxonomy" id="1052"/>
    <lineage>
        <taxon>Bacteria</taxon>
        <taxon>Pseudomonadati</taxon>
        <taxon>Pseudomonadota</taxon>
        <taxon>Gammaproteobacteria</taxon>
        <taxon>Chromatiales</taxon>
        <taxon>Ectothiorhodospiraceae</taxon>
        <taxon>Halorhodospira</taxon>
    </lineage>
</organism>
<reference evidence="1" key="1">
    <citation type="submission" date="2016-02" db="EMBL/GenBank/DDBJ databases">
        <title>Halorhodospira halochloris DSM-1059 complete genome, version 2.</title>
        <authorList>
            <person name="Tsukatani Y."/>
        </authorList>
    </citation>
    <scope>NUCLEOTIDE SEQUENCE</scope>
    <source>
        <strain evidence="1">DSM 1059</strain>
    </source>
</reference>
<name>A0A0X8XAR5_HALHR</name>
<dbReference type="Proteomes" id="UP000218890">
    <property type="component" value="Chromosome"/>
</dbReference>
<evidence type="ECO:0000313" key="1">
    <source>
        <dbReference type="EMBL" id="BAU58459.1"/>
    </source>
</evidence>
<keyword evidence="2" id="KW-1185">Reference proteome</keyword>
<sequence length="79" mass="9121">MRRYGAWHKRGLFYLALTLVLQLGAGEDYQQLRAAVGLQLLDFDLFTANQAELEQAMKLWRTHIRVNMWPQNSGLVVST</sequence>
<proteinExistence type="predicted"/>
<evidence type="ECO:0000313" key="2">
    <source>
        <dbReference type="Proteomes" id="UP000218890"/>
    </source>
</evidence>
<dbReference type="KEGG" id="hhk:HH1059_17720"/>
<accession>A0A0X8XAR5</accession>